<keyword evidence="2" id="KW-0238">DNA-binding</keyword>
<dbReference type="PRINTS" id="PR00032">
    <property type="entry name" value="HTHARAC"/>
</dbReference>
<dbReference type="PROSITE" id="PS00041">
    <property type="entry name" value="HTH_ARAC_FAMILY_1"/>
    <property type="match status" value="1"/>
</dbReference>
<dbReference type="PROSITE" id="PS01124">
    <property type="entry name" value="HTH_ARAC_FAMILY_2"/>
    <property type="match status" value="1"/>
</dbReference>
<evidence type="ECO:0000256" key="3">
    <source>
        <dbReference type="ARBA" id="ARBA00023163"/>
    </source>
</evidence>
<keyword evidence="6" id="KW-1185">Reference proteome</keyword>
<sequence>MRNGGNARCVSSAGAAGPPRIAGLCLSVGDIAVSGKDEFSIFNVSTDDIPEDERVPLLREFYCRGVLKAEVEARDGKPAAASFTSHVLPEAQLLIGGMCGARVIRTKQLIADGDDSLALIVNRSGVLGISERGRDLKLHAGEAVLTSAEDVTTFERLLLGSGFSLRVPRRVLAPMIVDVDDAVMRVIPEDTTGLRLLVDYAIALVHERALAVPAMRQLGVAHLHDLLALVLGATDHARDVTGRRGVKAARLQRAKFLIANNCWQQDLSVASVAQELGVTPRYLQRLFEADGKTFSSFLTEQRLKRAHRMLREPDFAARPVSSIAYDVGFGDLSYFNRCFRRAYGATPSDVRSGGAF</sequence>
<keyword evidence="3" id="KW-0804">Transcription</keyword>
<evidence type="ECO:0000256" key="1">
    <source>
        <dbReference type="ARBA" id="ARBA00023015"/>
    </source>
</evidence>
<proteinExistence type="predicted"/>
<keyword evidence="1" id="KW-0805">Transcription regulation</keyword>
<dbReference type="InterPro" id="IPR018060">
    <property type="entry name" value="HTH_AraC"/>
</dbReference>
<organism evidence="5 6">
    <name type="scientific">Bradyrhizobium stylosanthis</name>
    <dbReference type="NCBI Taxonomy" id="1803665"/>
    <lineage>
        <taxon>Bacteria</taxon>
        <taxon>Pseudomonadati</taxon>
        <taxon>Pseudomonadota</taxon>
        <taxon>Alphaproteobacteria</taxon>
        <taxon>Hyphomicrobiales</taxon>
        <taxon>Nitrobacteraceae</taxon>
        <taxon>Bradyrhizobium</taxon>
    </lineage>
</organism>
<accession>A0A560E3B9</accession>
<dbReference type="Pfam" id="PF12833">
    <property type="entry name" value="HTH_18"/>
    <property type="match status" value="1"/>
</dbReference>
<dbReference type="SMART" id="SM00342">
    <property type="entry name" value="HTH_ARAC"/>
    <property type="match status" value="1"/>
</dbReference>
<dbReference type="SUPFAM" id="SSF46689">
    <property type="entry name" value="Homeodomain-like"/>
    <property type="match status" value="1"/>
</dbReference>
<dbReference type="InterPro" id="IPR020449">
    <property type="entry name" value="Tscrpt_reg_AraC-type_HTH"/>
</dbReference>
<dbReference type="GO" id="GO:0003700">
    <property type="term" value="F:DNA-binding transcription factor activity"/>
    <property type="evidence" value="ECO:0007669"/>
    <property type="project" value="InterPro"/>
</dbReference>
<protein>
    <submittedName>
        <fullName evidence="5">AraC family transcriptional regulator</fullName>
    </submittedName>
</protein>
<dbReference type="AlphaFoldDB" id="A0A560E3B9"/>
<reference evidence="5 6" key="1">
    <citation type="submission" date="2019-06" db="EMBL/GenBank/DDBJ databases">
        <title>Genomic Encyclopedia of Type Strains, Phase IV (KMG-V): Genome sequencing to study the core and pangenomes of soil and plant-associated prokaryotes.</title>
        <authorList>
            <person name="Whitman W."/>
        </authorList>
    </citation>
    <scope>NUCLEOTIDE SEQUENCE [LARGE SCALE GENOMIC DNA]</scope>
    <source>
        <strain evidence="5 6">BR 510</strain>
    </source>
</reference>
<dbReference type="Proteomes" id="UP000319949">
    <property type="component" value="Unassembled WGS sequence"/>
</dbReference>
<evidence type="ECO:0000313" key="5">
    <source>
        <dbReference type="EMBL" id="TWB03856.1"/>
    </source>
</evidence>
<name>A0A560E3B9_9BRAD</name>
<dbReference type="EMBL" id="VITK01000002">
    <property type="protein sequence ID" value="TWB03856.1"/>
    <property type="molecule type" value="Genomic_DNA"/>
</dbReference>
<dbReference type="PANTHER" id="PTHR46796">
    <property type="entry name" value="HTH-TYPE TRANSCRIPTIONAL ACTIVATOR RHAS-RELATED"/>
    <property type="match status" value="1"/>
</dbReference>
<gene>
    <name evidence="5" type="ORF">FBZ96_102329</name>
</gene>
<evidence type="ECO:0000259" key="4">
    <source>
        <dbReference type="PROSITE" id="PS01124"/>
    </source>
</evidence>
<evidence type="ECO:0000313" key="6">
    <source>
        <dbReference type="Proteomes" id="UP000319949"/>
    </source>
</evidence>
<dbReference type="PANTHER" id="PTHR46796:SF6">
    <property type="entry name" value="ARAC SUBFAMILY"/>
    <property type="match status" value="1"/>
</dbReference>
<dbReference type="GO" id="GO:0043565">
    <property type="term" value="F:sequence-specific DNA binding"/>
    <property type="evidence" value="ECO:0007669"/>
    <property type="project" value="InterPro"/>
</dbReference>
<evidence type="ECO:0000256" key="2">
    <source>
        <dbReference type="ARBA" id="ARBA00023125"/>
    </source>
</evidence>
<dbReference type="STRING" id="1803665.GCA_001641335_02197"/>
<dbReference type="Gene3D" id="1.10.10.60">
    <property type="entry name" value="Homeodomain-like"/>
    <property type="match status" value="1"/>
</dbReference>
<dbReference type="InterPro" id="IPR018062">
    <property type="entry name" value="HTH_AraC-typ_CS"/>
</dbReference>
<comment type="caution">
    <text evidence="5">The sequence shown here is derived from an EMBL/GenBank/DDBJ whole genome shotgun (WGS) entry which is preliminary data.</text>
</comment>
<feature type="domain" description="HTH araC/xylS-type" evidence="4">
    <location>
        <begin position="252"/>
        <end position="353"/>
    </location>
</feature>
<dbReference type="InterPro" id="IPR050204">
    <property type="entry name" value="AraC_XylS_family_regulators"/>
</dbReference>
<dbReference type="InterPro" id="IPR009057">
    <property type="entry name" value="Homeodomain-like_sf"/>
</dbReference>